<keyword evidence="3" id="KW-1185">Reference proteome</keyword>
<evidence type="ECO:0000313" key="2">
    <source>
        <dbReference type="EMBL" id="CAH3122654.1"/>
    </source>
</evidence>
<protein>
    <submittedName>
        <fullName evidence="2">Uncharacterized protein</fullName>
    </submittedName>
</protein>
<gene>
    <name evidence="2" type="ORF">PLOB_00029487</name>
</gene>
<comment type="caution">
    <text evidence="2">The sequence shown here is derived from an EMBL/GenBank/DDBJ whole genome shotgun (WGS) entry which is preliminary data.</text>
</comment>
<dbReference type="EMBL" id="CALNXK010000037">
    <property type="protein sequence ID" value="CAH3122654.1"/>
    <property type="molecule type" value="Genomic_DNA"/>
</dbReference>
<organism evidence="2 3">
    <name type="scientific">Porites lobata</name>
    <dbReference type="NCBI Taxonomy" id="104759"/>
    <lineage>
        <taxon>Eukaryota</taxon>
        <taxon>Metazoa</taxon>
        <taxon>Cnidaria</taxon>
        <taxon>Anthozoa</taxon>
        <taxon>Hexacorallia</taxon>
        <taxon>Scleractinia</taxon>
        <taxon>Fungiina</taxon>
        <taxon>Poritidae</taxon>
        <taxon>Porites</taxon>
    </lineage>
</organism>
<evidence type="ECO:0000313" key="3">
    <source>
        <dbReference type="Proteomes" id="UP001159405"/>
    </source>
</evidence>
<evidence type="ECO:0000256" key="1">
    <source>
        <dbReference type="SAM" id="MobiDB-lite"/>
    </source>
</evidence>
<proteinExistence type="predicted"/>
<accession>A0ABN8NUK2</accession>
<reference evidence="2 3" key="1">
    <citation type="submission" date="2022-05" db="EMBL/GenBank/DDBJ databases">
        <authorList>
            <consortium name="Genoscope - CEA"/>
            <person name="William W."/>
        </authorList>
    </citation>
    <scope>NUCLEOTIDE SEQUENCE [LARGE SCALE GENOMIC DNA]</scope>
</reference>
<name>A0ABN8NUK2_9CNID</name>
<feature type="non-terminal residue" evidence="2">
    <location>
        <position position="1"/>
    </location>
</feature>
<sequence length="426" mass="47359">SGGSPCLCHISHDLSKMFGRKKNAFATYSRSKPVQIATKDHFPTPETPDDLWIPSSKDKPNSKQAAFPPVKAKGRGSSLALRNISNIPLEKTLSRTPCMPSQNSYKTNRKLMSSSALLGKVSSNDDKDCKTYRKELQRAKLHSKKAPLMKSKPLTSTTTYSFKSMSSCSMCGSVVYSNERSLPTVKSMSLCKSCLDDVSSDDFSFGDAPTSASQVLQPHNSTLLEEDLTIQLRDIIPQDLSAIMEEPVDEKEQAEAAQKKTEDALGSYDLFDKEEIADAPDLPRCSTPVDPGKIQGLKLVIYNEKTSDPVKSKSKSKIRHFLFLLISQEPESSKEDLPNVTPETVSKQDCITMKKLKQKRKLAYSKDLDEIPDCTLLHANTNRKRPIKLLFKCDKSTCSYSSPLTNVPIDTLIQSPVDKIKIRIEQ</sequence>
<dbReference type="Proteomes" id="UP001159405">
    <property type="component" value="Unassembled WGS sequence"/>
</dbReference>
<feature type="region of interest" description="Disordered" evidence="1">
    <location>
        <begin position="36"/>
        <end position="74"/>
    </location>
</feature>